<evidence type="ECO:0000256" key="3">
    <source>
        <dbReference type="ARBA" id="ARBA00022741"/>
    </source>
</evidence>
<evidence type="ECO:0000256" key="8">
    <source>
        <dbReference type="RuleBase" id="RU369061"/>
    </source>
</evidence>
<comment type="pathway">
    <text evidence="7">Carbohydrate metabolism; D-tagatose 6-phosphate degradation; D-glyceraldehyde 3-phosphate and glycerone phosphate from D-tagatose 6-phosphate: step 1/2.</text>
</comment>
<dbReference type="SUPFAM" id="SSF53613">
    <property type="entry name" value="Ribokinase-like"/>
    <property type="match status" value="1"/>
</dbReference>
<comment type="catalytic activity">
    <reaction evidence="6 8">
        <text>beta-D-fructose 1-phosphate + ATP = beta-D-fructose 1,6-bisphosphate + ADP + H(+)</text>
        <dbReference type="Rhea" id="RHEA:14213"/>
        <dbReference type="ChEBI" id="CHEBI:15378"/>
        <dbReference type="ChEBI" id="CHEBI:30616"/>
        <dbReference type="ChEBI" id="CHEBI:32966"/>
        <dbReference type="ChEBI" id="CHEBI:138881"/>
        <dbReference type="ChEBI" id="CHEBI:456216"/>
        <dbReference type="EC" id="2.7.1.56"/>
    </reaction>
</comment>
<dbReference type="InterPro" id="IPR022463">
    <property type="entry name" value="1-PFruKinase"/>
</dbReference>
<dbReference type="AlphaFoldDB" id="A0A1Q8QQV9"/>
<dbReference type="NCBIfam" id="TIGR03828">
    <property type="entry name" value="pfkB"/>
    <property type="match status" value="1"/>
</dbReference>
<dbReference type="InterPro" id="IPR029056">
    <property type="entry name" value="Ribokinase-like"/>
</dbReference>
<accession>A0A1Q8QQV9</accession>
<name>A0A1Q8QQV9_9FIRM</name>
<dbReference type="Gene3D" id="3.40.1190.20">
    <property type="match status" value="1"/>
</dbReference>
<dbReference type="GO" id="GO:0005829">
    <property type="term" value="C:cytosol"/>
    <property type="evidence" value="ECO:0007669"/>
    <property type="project" value="TreeGrafter"/>
</dbReference>
<dbReference type="GO" id="GO:0044281">
    <property type="term" value="P:small molecule metabolic process"/>
    <property type="evidence" value="ECO:0007669"/>
    <property type="project" value="UniProtKB-ARBA"/>
</dbReference>
<dbReference type="GO" id="GO:0009024">
    <property type="term" value="F:tagatose-6-phosphate kinase activity"/>
    <property type="evidence" value="ECO:0007669"/>
    <property type="project" value="UniProtKB-EC"/>
</dbReference>
<keyword evidence="2 7" id="KW-0808">Transferase</keyword>
<dbReference type="GO" id="GO:0005988">
    <property type="term" value="P:lactose metabolic process"/>
    <property type="evidence" value="ECO:0007669"/>
    <property type="project" value="UniProtKB-KW"/>
</dbReference>
<comment type="caution">
    <text evidence="10">The sequence shown here is derived from an EMBL/GenBank/DDBJ whole genome shotgun (WGS) entry which is preliminary data.</text>
</comment>
<keyword evidence="7" id="KW-0423">Lactose metabolism</keyword>
<dbReference type="PROSITE" id="PS00583">
    <property type="entry name" value="PFKB_KINASES_1"/>
    <property type="match status" value="1"/>
</dbReference>
<evidence type="ECO:0000256" key="6">
    <source>
        <dbReference type="ARBA" id="ARBA00047745"/>
    </source>
</evidence>
<evidence type="ECO:0000256" key="7">
    <source>
        <dbReference type="PIRNR" id="PIRNR000535"/>
    </source>
</evidence>
<keyword evidence="4 8" id="KW-0418">Kinase</keyword>
<evidence type="ECO:0000256" key="5">
    <source>
        <dbReference type="ARBA" id="ARBA00022840"/>
    </source>
</evidence>
<comment type="catalytic activity">
    <reaction evidence="7">
        <text>D-tagatofuranose 6-phosphate + ATP = D-tagatofuranose 1,6-bisphosphate + ADP + H(+)</text>
        <dbReference type="Rhea" id="RHEA:12420"/>
        <dbReference type="ChEBI" id="CHEBI:15378"/>
        <dbReference type="ChEBI" id="CHEBI:30616"/>
        <dbReference type="ChEBI" id="CHEBI:58694"/>
        <dbReference type="ChEBI" id="CHEBI:58695"/>
        <dbReference type="ChEBI" id="CHEBI:456216"/>
        <dbReference type="EC" id="2.7.1.144"/>
    </reaction>
</comment>
<dbReference type="Proteomes" id="UP000186102">
    <property type="component" value="Unassembled WGS sequence"/>
</dbReference>
<sequence length="318" mass="34088">MNKQKRARIVTITLNPAVDQTLYFTQFHVGQVNRVGRERIDPAGKGINVAKVINSLGQDVAVSGFLGRENANIFEQFFQAQAIANHFIKVNGATRVNTKIVDEASGQVSEINFPGIHYGPSDLQELKNIIKQLAEESKLFVLSGSLPGGAPLDIFREFTEILKSYDCKVFLDTSGGALTEGIKAKPYAIKPNLDELKQLVGHSLDQEIDVLNAVETLISGGITKVVISLGEKGALVADGTQRLLVRPPNVKVSSTVGAGDALVAGLVYGEAQGMSLTEQARWATAVAAASVAQQGTQAGKLNDVEQLLPNVIIEEMRV</sequence>
<evidence type="ECO:0000259" key="9">
    <source>
        <dbReference type="Pfam" id="PF00294"/>
    </source>
</evidence>
<dbReference type="RefSeq" id="WP_075365913.1">
    <property type="nucleotide sequence ID" value="NZ_MLBF01000030.1"/>
</dbReference>
<protein>
    <recommendedName>
        <fullName evidence="7">Tagatose-6-phosphate kinase</fullName>
        <ecNumber evidence="7">2.7.1.144</ecNumber>
    </recommendedName>
</protein>
<dbReference type="PROSITE" id="PS00584">
    <property type="entry name" value="PFKB_KINASES_2"/>
    <property type="match status" value="1"/>
</dbReference>
<dbReference type="GO" id="GO:0008662">
    <property type="term" value="F:1-phosphofructokinase activity"/>
    <property type="evidence" value="ECO:0007669"/>
    <property type="project" value="UniProtKB-UniRule"/>
</dbReference>
<dbReference type="InterPro" id="IPR011611">
    <property type="entry name" value="PfkB_dom"/>
</dbReference>
<comment type="similarity">
    <text evidence="7">Belongs to the carbohydrate kinase PfkB family. LacC subfamily.</text>
</comment>
<dbReference type="EC" id="2.7.1.144" evidence="7"/>
<dbReference type="Pfam" id="PF00294">
    <property type="entry name" value="PfkB"/>
    <property type="match status" value="1"/>
</dbReference>
<evidence type="ECO:0000256" key="2">
    <source>
        <dbReference type="ARBA" id="ARBA00022679"/>
    </source>
</evidence>
<keyword evidence="5 7" id="KW-0067">ATP-binding</keyword>
<comment type="function">
    <text evidence="8">Catalyzes the ATP-dependent phosphorylation of fructose-l-phosphate to fructose-l,6-bisphosphate.</text>
</comment>
<keyword evidence="11" id="KW-1185">Reference proteome</keyword>
<reference evidence="10 11" key="1">
    <citation type="submission" date="2016-09" db="EMBL/GenBank/DDBJ databases">
        <title>Complete genome of Desulfosporosinus sp. OL.</title>
        <authorList>
            <person name="Mardanov A."/>
            <person name="Beletsky A."/>
            <person name="Panova A."/>
            <person name="Karnachuk O."/>
            <person name="Ravin N."/>
        </authorList>
    </citation>
    <scope>NUCLEOTIDE SEQUENCE [LARGE SCALE GENOMIC DNA]</scope>
    <source>
        <strain evidence="10 11">OL</strain>
    </source>
</reference>
<dbReference type="STRING" id="1888891.DSOL_3431"/>
<evidence type="ECO:0000256" key="4">
    <source>
        <dbReference type="ARBA" id="ARBA00022777"/>
    </source>
</evidence>
<proteinExistence type="inferred from homology"/>
<dbReference type="GO" id="GO:0005524">
    <property type="term" value="F:ATP binding"/>
    <property type="evidence" value="ECO:0007669"/>
    <property type="project" value="UniProtKB-UniRule"/>
</dbReference>
<dbReference type="PANTHER" id="PTHR46566">
    <property type="entry name" value="1-PHOSPHOFRUCTOKINASE-RELATED"/>
    <property type="match status" value="1"/>
</dbReference>
<dbReference type="UniPathway" id="UPA00704">
    <property type="reaction ID" value="UER00715"/>
</dbReference>
<organism evidence="10 11">
    <name type="scientific">Desulfosporosinus metallidurans</name>
    <dbReference type="NCBI Taxonomy" id="1888891"/>
    <lineage>
        <taxon>Bacteria</taxon>
        <taxon>Bacillati</taxon>
        <taxon>Bacillota</taxon>
        <taxon>Clostridia</taxon>
        <taxon>Eubacteriales</taxon>
        <taxon>Desulfitobacteriaceae</taxon>
        <taxon>Desulfosporosinus</taxon>
    </lineage>
</organism>
<dbReference type="OrthoDB" id="9801219at2"/>
<evidence type="ECO:0000313" key="10">
    <source>
        <dbReference type="EMBL" id="OLN29725.1"/>
    </source>
</evidence>
<evidence type="ECO:0000256" key="1">
    <source>
        <dbReference type="ARBA" id="ARBA00005380"/>
    </source>
</evidence>
<dbReference type="InterPro" id="IPR017583">
    <property type="entry name" value="Tagatose/fructose_Pkinase"/>
</dbReference>
<gene>
    <name evidence="10" type="ORF">DSOL_3431</name>
</gene>
<dbReference type="InterPro" id="IPR002173">
    <property type="entry name" value="Carboh/pur_kinase_PfkB_CS"/>
</dbReference>
<keyword evidence="3 7" id="KW-0547">Nucleotide-binding</keyword>
<dbReference type="EMBL" id="MLBF01000030">
    <property type="protein sequence ID" value="OLN29725.1"/>
    <property type="molecule type" value="Genomic_DNA"/>
</dbReference>
<feature type="domain" description="Carbohydrate kinase PfkB" evidence="9">
    <location>
        <begin position="14"/>
        <end position="299"/>
    </location>
</feature>
<dbReference type="GO" id="GO:2001059">
    <property type="term" value="P:D-tagatose 6-phosphate catabolic process"/>
    <property type="evidence" value="ECO:0007669"/>
    <property type="project" value="UniProtKB-UniPathway"/>
</dbReference>
<dbReference type="NCBIfam" id="TIGR03168">
    <property type="entry name" value="1-PFK"/>
    <property type="match status" value="1"/>
</dbReference>
<dbReference type="FunFam" id="3.40.1190.20:FF:000001">
    <property type="entry name" value="Phosphofructokinase"/>
    <property type="match status" value="1"/>
</dbReference>
<evidence type="ECO:0000313" key="11">
    <source>
        <dbReference type="Proteomes" id="UP000186102"/>
    </source>
</evidence>
<comment type="similarity">
    <text evidence="1">Belongs to the carbohydrate kinase pfkB family.</text>
</comment>
<dbReference type="GO" id="GO:0016052">
    <property type="term" value="P:carbohydrate catabolic process"/>
    <property type="evidence" value="ECO:0007669"/>
    <property type="project" value="UniProtKB-ARBA"/>
</dbReference>
<dbReference type="PIRSF" id="PIRSF000535">
    <property type="entry name" value="1PFK/6PFK/LacC"/>
    <property type="match status" value="1"/>
</dbReference>
<dbReference type="PANTHER" id="PTHR46566:SF5">
    <property type="entry name" value="1-PHOSPHOFRUCTOKINASE"/>
    <property type="match status" value="1"/>
</dbReference>
<dbReference type="CDD" id="cd01164">
    <property type="entry name" value="FruK_PfkB_like"/>
    <property type="match status" value="1"/>
</dbReference>